<keyword evidence="1" id="KW-1133">Transmembrane helix</keyword>
<evidence type="ECO:0000313" key="3">
    <source>
        <dbReference type="Proteomes" id="UP001172159"/>
    </source>
</evidence>
<dbReference type="AlphaFoldDB" id="A0AA40BK00"/>
<protein>
    <submittedName>
        <fullName evidence="2">Uncharacterized protein</fullName>
    </submittedName>
</protein>
<keyword evidence="3" id="KW-1185">Reference proteome</keyword>
<reference evidence="2" key="1">
    <citation type="submission" date="2023-06" db="EMBL/GenBank/DDBJ databases">
        <title>Genome-scale phylogeny and comparative genomics of the fungal order Sordariales.</title>
        <authorList>
            <consortium name="Lawrence Berkeley National Laboratory"/>
            <person name="Hensen N."/>
            <person name="Bonometti L."/>
            <person name="Westerberg I."/>
            <person name="Brannstrom I.O."/>
            <person name="Guillou S."/>
            <person name="Cros-Aarteil S."/>
            <person name="Calhoun S."/>
            <person name="Haridas S."/>
            <person name="Kuo A."/>
            <person name="Mondo S."/>
            <person name="Pangilinan J."/>
            <person name="Riley R."/>
            <person name="Labutti K."/>
            <person name="Andreopoulos B."/>
            <person name="Lipzen A."/>
            <person name="Chen C."/>
            <person name="Yanf M."/>
            <person name="Daum C."/>
            <person name="Ng V."/>
            <person name="Clum A."/>
            <person name="Steindorff A."/>
            <person name="Ohm R."/>
            <person name="Martin F."/>
            <person name="Silar P."/>
            <person name="Natvig D."/>
            <person name="Lalanne C."/>
            <person name="Gautier V."/>
            <person name="Ament-Velasquez S.L."/>
            <person name="Kruys A."/>
            <person name="Hutchinson M.I."/>
            <person name="Powell A.J."/>
            <person name="Barry K."/>
            <person name="Miller A.N."/>
            <person name="Grigoriev I.V."/>
            <person name="Debuchy R."/>
            <person name="Gladieux P."/>
            <person name="Thoren M.H."/>
            <person name="Johannesson H."/>
        </authorList>
    </citation>
    <scope>NUCLEOTIDE SEQUENCE</scope>
    <source>
        <strain evidence="2">CBS 540.89</strain>
    </source>
</reference>
<keyword evidence="1" id="KW-0812">Transmembrane</keyword>
<dbReference type="Proteomes" id="UP001172159">
    <property type="component" value="Unassembled WGS sequence"/>
</dbReference>
<dbReference type="EMBL" id="JAUKTV010000007">
    <property type="protein sequence ID" value="KAK0735518.1"/>
    <property type="molecule type" value="Genomic_DNA"/>
</dbReference>
<organism evidence="2 3">
    <name type="scientific">Apiosordaria backusii</name>
    <dbReference type="NCBI Taxonomy" id="314023"/>
    <lineage>
        <taxon>Eukaryota</taxon>
        <taxon>Fungi</taxon>
        <taxon>Dikarya</taxon>
        <taxon>Ascomycota</taxon>
        <taxon>Pezizomycotina</taxon>
        <taxon>Sordariomycetes</taxon>
        <taxon>Sordariomycetidae</taxon>
        <taxon>Sordariales</taxon>
        <taxon>Lasiosphaeriaceae</taxon>
        <taxon>Apiosordaria</taxon>
    </lineage>
</organism>
<sequence>MALGREVLVFSGQVKHLEAVWNDIPVAPKRLGGCKHGVFYGTELGNGFTGMLKLAAGGGYISLFFLFFKGDEKQIVGRHHVNGGGTWGCLQTKLFHTNRQW</sequence>
<comment type="caution">
    <text evidence="2">The sequence shown here is derived from an EMBL/GenBank/DDBJ whole genome shotgun (WGS) entry which is preliminary data.</text>
</comment>
<accession>A0AA40BK00</accession>
<keyword evidence="1" id="KW-0472">Membrane</keyword>
<gene>
    <name evidence="2" type="ORF">B0T21DRAFT_348997</name>
</gene>
<evidence type="ECO:0000313" key="2">
    <source>
        <dbReference type="EMBL" id="KAK0735518.1"/>
    </source>
</evidence>
<name>A0AA40BK00_9PEZI</name>
<proteinExistence type="predicted"/>
<feature type="transmembrane region" description="Helical" evidence="1">
    <location>
        <begin position="48"/>
        <end position="68"/>
    </location>
</feature>
<evidence type="ECO:0000256" key="1">
    <source>
        <dbReference type="SAM" id="Phobius"/>
    </source>
</evidence>